<feature type="domain" description="Bulb-type lectin" evidence="3">
    <location>
        <begin position="868"/>
        <end position="978"/>
    </location>
</feature>
<feature type="region of interest" description="Disordered" evidence="1">
    <location>
        <begin position="1"/>
        <end position="56"/>
    </location>
</feature>
<accession>A0A7I7M9H6</accession>
<evidence type="ECO:0000259" key="3">
    <source>
        <dbReference type="PROSITE" id="PS50927"/>
    </source>
</evidence>
<dbReference type="PANTHER" id="PTHR47197">
    <property type="entry name" value="PROTEIN NIRF"/>
    <property type="match status" value="1"/>
</dbReference>
<dbReference type="PROSITE" id="PS50911">
    <property type="entry name" value="CHAP"/>
    <property type="match status" value="1"/>
</dbReference>
<feature type="domain" description="Peptidase C51" evidence="2">
    <location>
        <begin position="1001"/>
        <end position="1139"/>
    </location>
</feature>
<evidence type="ECO:0000313" key="5">
    <source>
        <dbReference type="Proteomes" id="UP000466514"/>
    </source>
</evidence>
<dbReference type="Gene3D" id="2.130.10.10">
    <property type="entry name" value="YVTN repeat-like/Quinoprotein amine dehydrogenase"/>
    <property type="match status" value="2"/>
</dbReference>
<feature type="compositionally biased region" description="Basic and acidic residues" evidence="1">
    <location>
        <begin position="19"/>
        <end position="40"/>
    </location>
</feature>
<dbReference type="RefSeq" id="WP_264059090.1">
    <property type="nucleotide sequence ID" value="NZ_JACKSQ010000036.1"/>
</dbReference>
<dbReference type="Gene3D" id="3.90.1720.10">
    <property type="entry name" value="endopeptidase domain like (from Nostoc punctiforme)"/>
    <property type="match status" value="1"/>
</dbReference>
<evidence type="ECO:0000313" key="4">
    <source>
        <dbReference type="EMBL" id="BBX68844.1"/>
    </source>
</evidence>
<dbReference type="InterPro" id="IPR001480">
    <property type="entry name" value="Bulb-type_lectin_dom"/>
</dbReference>
<name>A0A7I7M9H6_9MYCO</name>
<dbReference type="InterPro" id="IPR038765">
    <property type="entry name" value="Papain-like_cys_pep_sf"/>
</dbReference>
<dbReference type="SUPFAM" id="SSF51110">
    <property type="entry name" value="alpha-D-mannose-specific plant lectins"/>
    <property type="match status" value="1"/>
</dbReference>
<protein>
    <recommendedName>
        <fullName evidence="6">Peptidase C51 domain-containing protein</fullName>
    </recommendedName>
</protein>
<dbReference type="PANTHER" id="PTHR47197:SF3">
    <property type="entry name" value="DIHYDRO-HEME D1 DEHYDROGENASE"/>
    <property type="match status" value="1"/>
</dbReference>
<feature type="compositionally biased region" description="Acidic residues" evidence="1">
    <location>
        <begin position="1"/>
        <end position="18"/>
    </location>
</feature>
<dbReference type="PROSITE" id="PS50927">
    <property type="entry name" value="BULB_LECTIN"/>
    <property type="match status" value="1"/>
</dbReference>
<dbReference type="Gene3D" id="2.60.40.10">
    <property type="entry name" value="Immunoglobulins"/>
    <property type="match status" value="1"/>
</dbReference>
<dbReference type="GO" id="GO:0005975">
    <property type="term" value="P:carbohydrate metabolic process"/>
    <property type="evidence" value="ECO:0007669"/>
    <property type="project" value="UniProtKB-ARBA"/>
</dbReference>
<dbReference type="KEGG" id="mpsc:MPSYJ_23050"/>
<evidence type="ECO:0000259" key="2">
    <source>
        <dbReference type="PROSITE" id="PS50911"/>
    </source>
</evidence>
<dbReference type="Pfam" id="PF17963">
    <property type="entry name" value="Big_9"/>
    <property type="match status" value="1"/>
</dbReference>
<reference evidence="4 5" key="1">
    <citation type="journal article" date="2019" name="Emerg. Microbes Infect.">
        <title>Comprehensive subspecies identification of 175 nontuberculous mycobacteria species based on 7547 genomic profiles.</title>
        <authorList>
            <person name="Matsumoto Y."/>
            <person name="Kinjo T."/>
            <person name="Motooka D."/>
            <person name="Nabeya D."/>
            <person name="Jung N."/>
            <person name="Uechi K."/>
            <person name="Horii T."/>
            <person name="Iida T."/>
            <person name="Fujita J."/>
            <person name="Nakamura S."/>
        </authorList>
    </citation>
    <scope>NUCLEOTIDE SEQUENCE [LARGE SCALE GENOMIC DNA]</scope>
    <source>
        <strain evidence="4 5">JCM 13323</strain>
    </source>
</reference>
<keyword evidence="5" id="KW-1185">Reference proteome</keyword>
<dbReference type="Gene3D" id="2.90.10.10">
    <property type="entry name" value="Bulb-type lectin domain"/>
    <property type="match status" value="2"/>
</dbReference>
<dbReference type="SUPFAM" id="SSF54001">
    <property type="entry name" value="Cysteine proteinases"/>
    <property type="match status" value="1"/>
</dbReference>
<dbReference type="InterPro" id="IPR013783">
    <property type="entry name" value="Ig-like_fold"/>
</dbReference>
<dbReference type="InterPro" id="IPR011048">
    <property type="entry name" value="Haem_d1_sf"/>
</dbReference>
<dbReference type="InterPro" id="IPR007921">
    <property type="entry name" value="CHAP_dom"/>
</dbReference>
<dbReference type="AlphaFoldDB" id="A0A7I7M9H6"/>
<sequence length="1140" mass="120400">MEGDESSSDESDPDELELELERDRRADFNEIEVRSSRPDIDATQGLDRSQAPAGLTSETDLRKKRGQAIGDDNIVEADTASSAVNATVASLSIPIADSLRLGDQSSTAAVGVRQSVTLKTIVTDVFQWIGLGPIGPRLPVPELPMPSFMQSLWLAVREHQYRWNNQRPVARPTISGQDTENGTITGKLNATDYDDAKLTYTVSVDPRHGSVVVDADGNFTYSPDVALAALGGRDKFVVTIDDRIGNPPHHYGLLGLIGLLGPVKKTISFAVAPFEPTGNPQDGGPVQGGVTDAATGAVVGSIGVVDPGGNPLTYAVTDGPLHGTVTIDPETGTYTYEPTAAARFAAALQSQARSSALASPAFTTVDRFTVHVSGGQAAPAVLTIDNLPVTPLDLHLGKPIDLGDGQPSYPFSVLAGADGRGYVMDAGARVIRVVEPDGSHRSIALGETFGLQALALSADGKRLYVANTNIANQTGSVAVFDTTTATKITDVALTRAPLSITTAADGSIYVFGTRASSVNGVPVYDVALTRIDGQTNTVIGDIANLGSKYLLSLSVSPDGSRVFARGVDVLNQQAIPELVVVDTSSGGVKTIDLVGQIPDFAQTLNHPGVTPDGKQMYVPVAMMSADRLMSTALAVIGVDPTSEDYLQVTNLLLPHQLGGFMWALSPTFSADSSAAYMFMSVAGEQPLTAKLVLAVLDTRTNAVIKTKPVDLFPNAMAMTADGLNAYITSLKFDENGELVSGAGFVSVLTIDPPGNKVPDERTPAFIITNVDADTGVITGRVNFNDADGDDLTYALTKGIDAAFGVLNFDPSTGAFTFTPTEAARRNAFTTEGTDTVTFTMTGADAEAAVPVDVTLAINELAPAPPPPPPELLQGQWLEVGKYLQSANGRFRLYMQGDGNLVLYDEAQGHRALWASNTSGRPGLRAVMQGDGNLVLYSGSTGVWSSKTNGHNGARLVVQDDGNLVIYKGSTAVWDRNAGVLQPIPGGGGGGTTVPSGLRGDDYPAFLKSPSVESLTPDPYGFFARQCTSFVAFRLRTANGIANFHNTMEGKRFGNANNWAKNARALKKTVDGNPTVGSVAVDETGPWGHVAWVAEVRTNGTIVIEEYNRLIKGTNRSDGLYHVRTLTQAQWRAEFEAFIHF</sequence>
<dbReference type="Proteomes" id="UP000466514">
    <property type="component" value="Chromosome"/>
</dbReference>
<dbReference type="InterPro" id="IPR051200">
    <property type="entry name" value="Host-pathogen_enzymatic-act"/>
</dbReference>
<dbReference type="SUPFAM" id="SSF51004">
    <property type="entry name" value="C-terminal (heme d1) domain of cytochrome cd1-nitrite reductase"/>
    <property type="match status" value="1"/>
</dbReference>
<dbReference type="EMBL" id="AP022574">
    <property type="protein sequence ID" value="BBX68844.1"/>
    <property type="molecule type" value="Genomic_DNA"/>
</dbReference>
<evidence type="ECO:0000256" key="1">
    <source>
        <dbReference type="SAM" id="MobiDB-lite"/>
    </source>
</evidence>
<dbReference type="SMART" id="SM00108">
    <property type="entry name" value="B_lectin"/>
    <property type="match status" value="1"/>
</dbReference>
<dbReference type="Pfam" id="PF05257">
    <property type="entry name" value="CHAP"/>
    <property type="match status" value="1"/>
</dbReference>
<proteinExistence type="predicted"/>
<dbReference type="InterPro" id="IPR015943">
    <property type="entry name" value="WD40/YVTN_repeat-like_dom_sf"/>
</dbReference>
<gene>
    <name evidence="4" type="ORF">MPSYJ_23050</name>
</gene>
<dbReference type="InterPro" id="IPR036426">
    <property type="entry name" value="Bulb-type_lectin_dom_sf"/>
</dbReference>
<evidence type="ECO:0008006" key="6">
    <source>
        <dbReference type="Google" id="ProtNLM"/>
    </source>
</evidence>
<dbReference type="CDD" id="cd00028">
    <property type="entry name" value="B_lectin"/>
    <property type="match status" value="1"/>
</dbReference>
<organism evidence="4 5">
    <name type="scientific">Mycolicibacterium psychrotolerans</name>
    <dbReference type="NCBI Taxonomy" id="216929"/>
    <lineage>
        <taxon>Bacteria</taxon>
        <taxon>Bacillati</taxon>
        <taxon>Actinomycetota</taxon>
        <taxon>Actinomycetes</taxon>
        <taxon>Mycobacteriales</taxon>
        <taxon>Mycobacteriaceae</taxon>
        <taxon>Mycolicibacterium</taxon>
    </lineage>
</organism>